<gene>
    <name evidence="1" type="ORF">IHE45_18G001700</name>
</gene>
<accession>A0ACB7U4S0</accession>
<comment type="caution">
    <text evidence="1">The sequence shown here is derived from an EMBL/GenBank/DDBJ whole genome shotgun (WGS) entry which is preliminary data.</text>
</comment>
<reference evidence="2" key="1">
    <citation type="journal article" date="2022" name="Nat. Commun.">
        <title>Chromosome evolution and the genetic basis of agronomically important traits in greater yam.</title>
        <authorList>
            <person name="Bredeson J.V."/>
            <person name="Lyons J.B."/>
            <person name="Oniyinde I.O."/>
            <person name="Okereke N.R."/>
            <person name="Kolade O."/>
            <person name="Nnabue I."/>
            <person name="Nwadili C.O."/>
            <person name="Hribova E."/>
            <person name="Parker M."/>
            <person name="Nwogha J."/>
            <person name="Shu S."/>
            <person name="Carlson J."/>
            <person name="Kariba R."/>
            <person name="Muthemba S."/>
            <person name="Knop K."/>
            <person name="Barton G.J."/>
            <person name="Sherwood A.V."/>
            <person name="Lopez-Montes A."/>
            <person name="Asiedu R."/>
            <person name="Jamnadass R."/>
            <person name="Muchugi A."/>
            <person name="Goodstein D."/>
            <person name="Egesi C.N."/>
            <person name="Featherston J."/>
            <person name="Asfaw A."/>
            <person name="Simpson G.G."/>
            <person name="Dolezel J."/>
            <person name="Hendre P.S."/>
            <person name="Van Deynze A."/>
            <person name="Kumar P.L."/>
            <person name="Obidiegwu J.E."/>
            <person name="Bhattacharjee R."/>
            <person name="Rokhsar D.S."/>
        </authorList>
    </citation>
    <scope>NUCLEOTIDE SEQUENCE [LARGE SCALE GENOMIC DNA]</scope>
    <source>
        <strain evidence="2">cv. TDa95/00328</strain>
    </source>
</reference>
<proteinExistence type="predicted"/>
<protein>
    <submittedName>
        <fullName evidence="1">Zinc finger RING/FYVE/PHD-type protein</fullName>
    </submittedName>
</protein>
<dbReference type="EMBL" id="CM037028">
    <property type="protein sequence ID" value="KAH7655310.1"/>
    <property type="molecule type" value="Genomic_DNA"/>
</dbReference>
<name>A0ACB7U4S0_DIOAL</name>
<organism evidence="1 2">
    <name type="scientific">Dioscorea alata</name>
    <name type="common">Purple yam</name>
    <dbReference type="NCBI Taxonomy" id="55571"/>
    <lineage>
        <taxon>Eukaryota</taxon>
        <taxon>Viridiplantae</taxon>
        <taxon>Streptophyta</taxon>
        <taxon>Embryophyta</taxon>
        <taxon>Tracheophyta</taxon>
        <taxon>Spermatophyta</taxon>
        <taxon>Magnoliopsida</taxon>
        <taxon>Liliopsida</taxon>
        <taxon>Dioscoreales</taxon>
        <taxon>Dioscoreaceae</taxon>
        <taxon>Dioscorea</taxon>
    </lineage>
</organism>
<evidence type="ECO:0000313" key="1">
    <source>
        <dbReference type="EMBL" id="KAH7655310.1"/>
    </source>
</evidence>
<keyword evidence="2" id="KW-1185">Reference proteome</keyword>
<evidence type="ECO:0000313" key="2">
    <source>
        <dbReference type="Proteomes" id="UP000827976"/>
    </source>
</evidence>
<dbReference type="Proteomes" id="UP000827976">
    <property type="component" value="Chromosome 18"/>
</dbReference>
<sequence>MSTTNSGDGIVIGSEIIVAGVIFFFMLVAFAYFLYFYTIGRHHLRRSSHSGDATLATTLELRTNNTGLEETIIQSIPVVSFSSSDGVECAVCLSEIGDGEKARLLPLCKHGFHLVCIDVWLRSHSTCPLCRCNVTGEFAGETTSGDNQRSQRVDEIQIEVIPALDDERPSMDNNNNNSNNRNKTLVSSSPRLTSLTRLWSQRTMAVASSSSSSLSTREGDVEDQGMHN</sequence>